<evidence type="ECO:0000313" key="7">
    <source>
        <dbReference type="EMBL" id="CAL1372947.1"/>
    </source>
</evidence>
<dbReference type="GO" id="GO:0015297">
    <property type="term" value="F:antiporter activity"/>
    <property type="evidence" value="ECO:0007669"/>
    <property type="project" value="InterPro"/>
</dbReference>
<evidence type="ECO:0000256" key="2">
    <source>
        <dbReference type="ARBA" id="ARBA00010199"/>
    </source>
</evidence>
<gene>
    <name evidence="7" type="ORF">LTRI10_LOCUS14910</name>
</gene>
<feature type="transmembrane region" description="Helical" evidence="6">
    <location>
        <begin position="329"/>
        <end position="349"/>
    </location>
</feature>
<dbReference type="EMBL" id="OZ034815">
    <property type="protein sequence ID" value="CAL1372947.1"/>
    <property type="molecule type" value="Genomic_DNA"/>
</dbReference>
<dbReference type="NCBIfam" id="TIGR00797">
    <property type="entry name" value="matE"/>
    <property type="match status" value="1"/>
</dbReference>
<evidence type="ECO:0000256" key="6">
    <source>
        <dbReference type="RuleBase" id="RU004914"/>
    </source>
</evidence>
<name>A0AAV2DHQ7_9ROSI</name>
<dbReference type="AlphaFoldDB" id="A0AAV2DHQ7"/>
<dbReference type="GO" id="GO:0009507">
    <property type="term" value="C:chloroplast"/>
    <property type="evidence" value="ECO:0007669"/>
    <property type="project" value="TreeGrafter"/>
</dbReference>
<reference evidence="7 8" key="1">
    <citation type="submission" date="2024-04" db="EMBL/GenBank/DDBJ databases">
        <authorList>
            <person name="Fracassetti M."/>
        </authorList>
    </citation>
    <scope>NUCLEOTIDE SEQUENCE [LARGE SCALE GENOMIC DNA]</scope>
</reference>
<sequence>MSTTRQFGSGTLSGVVTGRTKFTNSPCSWSRCSRVPTGFRGRDSTTECCLSTKYRSSLSPLVNCRRRPQLGVVYNQSTPGYGVESVDVQESLDLEEEHAVNGSAHEQFDSVGFSVEKKHQPTDVKRELTMLTVPAIAGQAIDPFAQLMETAFIGRLGPIELGSAGVATMIFNNISKLFNIPLLSVATSFVAEDIAKNAVMDSSVVGAEEDHTNGKVVNRVVKRKQLASVSTALLLAIGIGVFEATALSLGCGPFLNLMGVTSDSPMRVPAQKFLSIKALGAPAVVLSLALQGIFRGFKDMKTPVICLGLGNLSAVFLFPLLMYQFKLGVTGAALSTVVSQYLVTILMLWHLNEKVVLLPPRMADLQFGVYMKSGGFLIGRTLAVLITMTLATAMAARQGPVAMAGHQICMQVWLAVSLLTDALASSGQALIASYSSKRDYVNVKEVTNLVLKVGLVTGISLAAILSVSFGSIATLFTTDAEVLGIAKTGILFVSASQPFNALAFIFDGLHYGVSDFPYAACSMMLVGALSSVFLLYVPPITGLPGVWSGLALFMALRTAAGIARLLLKSGPWWFLHKDLQNHQAG</sequence>
<keyword evidence="5 6" id="KW-0472">Membrane</keyword>
<dbReference type="GO" id="GO:0042910">
    <property type="term" value="F:xenobiotic transmembrane transporter activity"/>
    <property type="evidence" value="ECO:0007669"/>
    <property type="project" value="InterPro"/>
</dbReference>
<organism evidence="7 8">
    <name type="scientific">Linum trigynum</name>
    <dbReference type="NCBI Taxonomy" id="586398"/>
    <lineage>
        <taxon>Eukaryota</taxon>
        <taxon>Viridiplantae</taxon>
        <taxon>Streptophyta</taxon>
        <taxon>Embryophyta</taxon>
        <taxon>Tracheophyta</taxon>
        <taxon>Spermatophyta</taxon>
        <taxon>Magnoliopsida</taxon>
        <taxon>eudicotyledons</taxon>
        <taxon>Gunneridae</taxon>
        <taxon>Pentapetalae</taxon>
        <taxon>rosids</taxon>
        <taxon>fabids</taxon>
        <taxon>Malpighiales</taxon>
        <taxon>Linaceae</taxon>
        <taxon>Linum</taxon>
    </lineage>
</organism>
<evidence type="ECO:0000256" key="4">
    <source>
        <dbReference type="ARBA" id="ARBA00022989"/>
    </source>
</evidence>
<dbReference type="Pfam" id="PF01554">
    <property type="entry name" value="MatE"/>
    <property type="match status" value="2"/>
</dbReference>
<dbReference type="CDD" id="cd13136">
    <property type="entry name" value="MATE_DinF_like"/>
    <property type="match status" value="1"/>
</dbReference>
<comment type="subcellular location">
    <subcellularLocation>
        <location evidence="1">Membrane</location>
        <topology evidence="1">Multi-pass membrane protein</topology>
    </subcellularLocation>
</comment>
<evidence type="ECO:0000313" key="8">
    <source>
        <dbReference type="Proteomes" id="UP001497516"/>
    </source>
</evidence>
<feature type="transmembrane region" description="Helical" evidence="6">
    <location>
        <begin position="369"/>
        <end position="392"/>
    </location>
</feature>
<proteinExistence type="inferred from homology"/>
<feature type="transmembrane region" description="Helical" evidence="6">
    <location>
        <begin position="275"/>
        <end position="297"/>
    </location>
</feature>
<evidence type="ECO:0000256" key="3">
    <source>
        <dbReference type="ARBA" id="ARBA00022692"/>
    </source>
</evidence>
<dbReference type="GO" id="GO:0016020">
    <property type="term" value="C:membrane"/>
    <property type="evidence" value="ECO:0007669"/>
    <property type="project" value="UniProtKB-SubCell"/>
</dbReference>
<evidence type="ECO:0000256" key="1">
    <source>
        <dbReference type="ARBA" id="ARBA00004141"/>
    </source>
</evidence>
<feature type="transmembrane region" description="Helical" evidence="6">
    <location>
        <begin position="518"/>
        <end position="540"/>
    </location>
</feature>
<dbReference type="Proteomes" id="UP001497516">
    <property type="component" value="Chromosome 2"/>
</dbReference>
<evidence type="ECO:0000256" key="5">
    <source>
        <dbReference type="ARBA" id="ARBA00023136"/>
    </source>
</evidence>
<feature type="transmembrane region" description="Helical" evidence="6">
    <location>
        <begin position="304"/>
        <end position="323"/>
    </location>
</feature>
<keyword evidence="8" id="KW-1185">Reference proteome</keyword>
<comment type="similarity">
    <text evidence="2 6">Belongs to the multi antimicrobial extrusion (MATE) (TC 2.A.66.1) family.</text>
</comment>
<feature type="transmembrane region" description="Helical" evidence="6">
    <location>
        <begin position="232"/>
        <end position="255"/>
    </location>
</feature>
<accession>A0AAV2DHQ7</accession>
<keyword evidence="3 6" id="KW-0812">Transmembrane</keyword>
<protein>
    <recommendedName>
        <fullName evidence="6">Protein DETOXIFICATION</fullName>
    </recommendedName>
    <alternativeName>
        <fullName evidence="6">Multidrug and toxic compound extrusion protein</fullName>
    </alternativeName>
</protein>
<feature type="transmembrane region" description="Helical" evidence="6">
    <location>
        <begin position="453"/>
        <end position="476"/>
    </location>
</feature>
<feature type="transmembrane region" description="Helical" evidence="6">
    <location>
        <begin position="412"/>
        <end position="432"/>
    </location>
</feature>
<dbReference type="InterPro" id="IPR002528">
    <property type="entry name" value="MATE_fam"/>
</dbReference>
<dbReference type="PANTHER" id="PTHR42893">
    <property type="entry name" value="PROTEIN DETOXIFICATION 44, CHLOROPLASTIC-RELATED"/>
    <property type="match status" value="1"/>
</dbReference>
<comment type="caution">
    <text evidence="6">Lacks conserved residue(s) required for the propagation of feature annotation.</text>
</comment>
<feature type="transmembrane region" description="Helical" evidence="6">
    <location>
        <begin position="546"/>
        <end position="567"/>
    </location>
</feature>
<dbReference type="InterPro" id="IPR044644">
    <property type="entry name" value="DinF-like"/>
</dbReference>
<dbReference type="PANTHER" id="PTHR42893:SF45">
    <property type="entry name" value="PROTEIN DETOXIFICATION 45, CHLOROPLASTIC"/>
    <property type="match status" value="1"/>
</dbReference>
<keyword evidence="4 6" id="KW-1133">Transmembrane helix</keyword>